<dbReference type="EMBL" id="ADBL01001746">
    <property type="status" value="NOT_ANNOTATED_CDS"/>
    <property type="molecule type" value="Genomic_DNA"/>
</dbReference>
<proteinExistence type="predicted"/>
<reference evidence="4" key="1">
    <citation type="submission" date="2010-05" db="EMBL/GenBank/DDBJ databases">
        <title>The genome sequence of Magnaporthe poae strain ATCC 64411.</title>
        <authorList>
            <person name="Ma L.-J."/>
            <person name="Dead R."/>
            <person name="Young S."/>
            <person name="Zeng Q."/>
            <person name="Koehrsen M."/>
            <person name="Alvarado L."/>
            <person name="Berlin A."/>
            <person name="Chapman S.B."/>
            <person name="Chen Z."/>
            <person name="Freedman E."/>
            <person name="Gellesch M."/>
            <person name="Goldberg J."/>
            <person name="Griggs A."/>
            <person name="Gujja S."/>
            <person name="Heilman E.R."/>
            <person name="Heiman D."/>
            <person name="Hepburn T."/>
            <person name="Howarth C."/>
            <person name="Jen D."/>
            <person name="Larson L."/>
            <person name="Mehta T."/>
            <person name="Neiman D."/>
            <person name="Pearson M."/>
            <person name="Roberts A."/>
            <person name="Saif S."/>
            <person name="Shea T."/>
            <person name="Shenoy N."/>
            <person name="Sisk P."/>
            <person name="Stolte C."/>
            <person name="Sykes S."/>
            <person name="Walk T."/>
            <person name="White J."/>
            <person name="Yandava C."/>
            <person name="Haas B."/>
            <person name="Nusbaum C."/>
            <person name="Birren B."/>
        </authorList>
    </citation>
    <scope>NUCLEOTIDE SEQUENCE [LARGE SCALE GENOMIC DNA]</scope>
    <source>
        <strain evidence="4">ATCC 64411 / 73-15</strain>
    </source>
</reference>
<feature type="transmembrane region" description="Helical" evidence="1">
    <location>
        <begin position="31"/>
        <end position="55"/>
    </location>
</feature>
<dbReference type="VEuPathDB" id="FungiDB:MAPG_07225"/>
<name>A0A0C4E437_MAGP6</name>
<gene>
    <name evidence="2" type="ORF">MAPG_07225</name>
</gene>
<reference evidence="3" key="5">
    <citation type="submission" date="2015-06" db="UniProtKB">
        <authorList>
            <consortium name="EnsemblFungi"/>
        </authorList>
    </citation>
    <scope>IDENTIFICATION</scope>
    <source>
        <strain evidence="3">ATCC 64411</strain>
    </source>
</reference>
<dbReference type="EnsemblFungi" id="MAPG_07225T0">
    <property type="protein sequence ID" value="MAPG_07225T0"/>
    <property type="gene ID" value="MAPG_07225"/>
</dbReference>
<sequence length="152" mass="17278">MHGETSSVASTYSRERTWTVGGRPTKTKRRIVEVVSSILFRVIPVIFAGLWVLAYKDFWMAAPYIVVFCAYNVWCLFDLGASYREKLLNTYDDYLYLLLPVIFCFFVTVGGWCIIYGVSFDVQYFLWVGIADICLFSVGMGYVAGEAGFSDD</sequence>
<evidence type="ECO:0000256" key="1">
    <source>
        <dbReference type="SAM" id="Phobius"/>
    </source>
</evidence>
<reference evidence="3" key="4">
    <citation type="journal article" date="2015" name="G3 (Bethesda)">
        <title>Genome sequences of three phytopathogenic species of the Magnaporthaceae family of fungi.</title>
        <authorList>
            <person name="Okagaki L.H."/>
            <person name="Nunes C.C."/>
            <person name="Sailsbery J."/>
            <person name="Clay B."/>
            <person name="Brown D."/>
            <person name="John T."/>
            <person name="Oh Y."/>
            <person name="Young N."/>
            <person name="Fitzgerald M."/>
            <person name="Haas B.J."/>
            <person name="Zeng Q."/>
            <person name="Young S."/>
            <person name="Adiconis X."/>
            <person name="Fan L."/>
            <person name="Levin J.Z."/>
            <person name="Mitchell T.K."/>
            <person name="Okubara P.A."/>
            <person name="Farman M.L."/>
            <person name="Kohn L.M."/>
            <person name="Birren B."/>
            <person name="Ma L.-J."/>
            <person name="Dean R.A."/>
        </authorList>
    </citation>
    <scope>NUCLEOTIDE SEQUENCE</scope>
    <source>
        <strain evidence="3">ATCC 64411 / 73-15</strain>
    </source>
</reference>
<dbReference type="AlphaFoldDB" id="A0A0C4E437"/>
<dbReference type="EMBL" id="GL876971">
    <property type="protein sequence ID" value="KLU88238.1"/>
    <property type="molecule type" value="Genomic_DNA"/>
</dbReference>
<accession>A0A0C4E437</accession>
<keyword evidence="1" id="KW-1133">Transmembrane helix</keyword>
<protein>
    <submittedName>
        <fullName evidence="2 3">Uncharacterized protein</fullName>
    </submittedName>
</protein>
<keyword evidence="1" id="KW-0812">Transmembrane</keyword>
<dbReference type="Proteomes" id="UP000011715">
    <property type="component" value="Unassembled WGS sequence"/>
</dbReference>
<feature type="transmembrane region" description="Helical" evidence="1">
    <location>
        <begin position="124"/>
        <end position="144"/>
    </location>
</feature>
<feature type="transmembrane region" description="Helical" evidence="1">
    <location>
        <begin position="95"/>
        <end position="118"/>
    </location>
</feature>
<reference evidence="2" key="2">
    <citation type="submission" date="2010-05" db="EMBL/GenBank/DDBJ databases">
        <title>The Genome Sequence of Magnaporthe poae strain ATCC 64411.</title>
        <authorList>
            <consortium name="The Broad Institute Genome Sequencing Platform"/>
            <consortium name="Broad Institute Genome Sequencing Center for Infectious Disease"/>
            <person name="Ma L.-J."/>
            <person name="Dead R."/>
            <person name="Young S."/>
            <person name="Zeng Q."/>
            <person name="Koehrsen M."/>
            <person name="Alvarado L."/>
            <person name="Berlin A."/>
            <person name="Chapman S.B."/>
            <person name="Chen Z."/>
            <person name="Freedman E."/>
            <person name="Gellesch M."/>
            <person name="Goldberg J."/>
            <person name="Griggs A."/>
            <person name="Gujja S."/>
            <person name="Heilman E.R."/>
            <person name="Heiman D."/>
            <person name="Hepburn T."/>
            <person name="Howarth C."/>
            <person name="Jen D."/>
            <person name="Larson L."/>
            <person name="Mehta T."/>
            <person name="Neiman D."/>
            <person name="Pearson M."/>
            <person name="Roberts A."/>
            <person name="Saif S."/>
            <person name="Shea T."/>
            <person name="Shenoy N."/>
            <person name="Sisk P."/>
            <person name="Stolte C."/>
            <person name="Sykes S."/>
            <person name="Walk T."/>
            <person name="White J."/>
            <person name="Yandava C."/>
            <person name="Haas B."/>
            <person name="Nusbaum C."/>
            <person name="Birren B."/>
        </authorList>
    </citation>
    <scope>NUCLEOTIDE SEQUENCE</scope>
    <source>
        <strain evidence="2">ATCC 64411</strain>
    </source>
</reference>
<evidence type="ECO:0000313" key="2">
    <source>
        <dbReference type="EMBL" id="KLU88238.1"/>
    </source>
</evidence>
<organism evidence="3 4">
    <name type="scientific">Magnaporthiopsis poae (strain ATCC 64411 / 73-15)</name>
    <name type="common">Kentucky bluegrass fungus</name>
    <name type="synonym">Magnaporthe poae</name>
    <dbReference type="NCBI Taxonomy" id="644358"/>
    <lineage>
        <taxon>Eukaryota</taxon>
        <taxon>Fungi</taxon>
        <taxon>Dikarya</taxon>
        <taxon>Ascomycota</taxon>
        <taxon>Pezizomycotina</taxon>
        <taxon>Sordariomycetes</taxon>
        <taxon>Sordariomycetidae</taxon>
        <taxon>Magnaporthales</taxon>
        <taxon>Magnaporthaceae</taxon>
        <taxon>Magnaporthiopsis</taxon>
    </lineage>
</organism>
<feature type="transmembrane region" description="Helical" evidence="1">
    <location>
        <begin position="61"/>
        <end position="83"/>
    </location>
</feature>
<evidence type="ECO:0000313" key="4">
    <source>
        <dbReference type="Proteomes" id="UP000011715"/>
    </source>
</evidence>
<evidence type="ECO:0000313" key="3">
    <source>
        <dbReference type="EnsemblFungi" id="MAPG_07225T0"/>
    </source>
</evidence>
<keyword evidence="4" id="KW-1185">Reference proteome</keyword>
<reference evidence="2" key="3">
    <citation type="submission" date="2011-03" db="EMBL/GenBank/DDBJ databases">
        <title>Annotation of Magnaporthe poae ATCC 64411.</title>
        <authorList>
            <person name="Ma L.-J."/>
            <person name="Dead R."/>
            <person name="Young S.K."/>
            <person name="Zeng Q."/>
            <person name="Gargeya S."/>
            <person name="Fitzgerald M."/>
            <person name="Haas B."/>
            <person name="Abouelleil A."/>
            <person name="Alvarado L."/>
            <person name="Arachchi H.M."/>
            <person name="Berlin A."/>
            <person name="Brown A."/>
            <person name="Chapman S.B."/>
            <person name="Chen Z."/>
            <person name="Dunbar C."/>
            <person name="Freedman E."/>
            <person name="Gearin G."/>
            <person name="Gellesch M."/>
            <person name="Goldberg J."/>
            <person name="Griggs A."/>
            <person name="Gujja S."/>
            <person name="Heiman D."/>
            <person name="Howarth C."/>
            <person name="Larson L."/>
            <person name="Lui A."/>
            <person name="MacDonald P.J.P."/>
            <person name="Mehta T."/>
            <person name="Montmayeur A."/>
            <person name="Murphy C."/>
            <person name="Neiman D."/>
            <person name="Pearson M."/>
            <person name="Priest M."/>
            <person name="Roberts A."/>
            <person name="Saif S."/>
            <person name="Shea T."/>
            <person name="Shenoy N."/>
            <person name="Sisk P."/>
            <person name="Stolte C."/>
            <person name="Sykes S."/>
            <person name="Yandava C."/>
            <person name="Wortman J."/>
            <person name="Nusbaum C."/>
            <person name="Birren B."/>
        </authorList>
    </citation>
    <scope>NUCLEOTIDE SEQUENCE</scope>
    <source>
        <strain evidence="2">ATCC 64411</strain>
    </source>
</reference>
<keyword evidence="1" id="KW-0472">Membrane</keyword>